<comment type="caution">
    <text evidence="2">The sequence shown here is derived from an EMBL/GenBank/DDBJ whole genome shotgun (WGS) entry which is preliminary data.</text>
</comment>
<dbReference type="Gene3D" id="3.40.47.10">
    <property type="match status" value="1"/>
</dbReference>
<dbReference type="InterPro" id="IPR016039">
    <property type="entry name" value="Thiolase-like"/>
</dbReference>
<reference evidence="2 3" key="1">
    <citation type="journal article" date="2018" name="Nat. Biotechnol.">
        <title>A standardized bacterial taxonomy based on genome phylogeny substantially revises the tree of life.</title>
        <authorList>
            <person name="Parks D.H."/>
            <person name="Chuvochina M."/>
            <person name="Waite D.W."/>
            <person name="Rinke C."/>
            <person name="Skarshewski A."/>
            <person name="Chaumeil P.A."/>
            <person name="Hugenholtz P."/>
        </authorList>
    </citation>
    <scope>NUCLEOTIDE SEQUENCE [LARGE SCALE GENOMIC DNA]</scope>
    <source>
        <strain evidence="2">UBA11978</strain>
    </source>
</reference>
<dbReference type="GO" id="GO:0016746">
    <property type="term" value="F:acyltransferase activity"/>
    <property type="evidence" value="ECO:0007669"/>
    <property type="project" value="InterPro"/>
</dbReference>
<gene>
    <name evidence="2" type="ORF">DCW74_18615</name>
</gene>
<protein>
    <recommendedName>
        <fullName evidence="1">Beta-ketoacyl synthase-like N-terminal domain-containing protein</fullName>
    </recommendedName>
</protein>
<evidence type="ECO:0000259" key="1">
    <source>
        <dbReference type="Pfam" id="PF00109"/>
    </source>
</evidence>
<sequence>MSDNAIAVIGYSISVTGADNADEFYEMVSKNKTGLEKSTPDDQREYCPQKLMENDNFINIGGGPKDYQTFDEQFFGYSPKEA</sequence>
<dbReference type="AlphaFoldDB" id="A0A350P8W8"/>
<name>A0A350P8W8_9ALTE</name>
<accession>A0A350P8W8</accession>
<dbReference type="InterPro" id="IPR014030">
    <property type="entry name" value="Ketoacyl_synth_N"/>
</dbReference>
<organism evidence="2 3">
    <name type="scientific">Alteromonas australica</name>
    <dbReference type="NCBI Taxonomy" id="589873"/>
    <lineage>
        <taxon>Bacteria</taxon>
        <taxon>Pseudomonadati</taxon>
        <taxon>Pseudomonadota</taxon>
        <taxon>Gammaproteobacteria</taxon>
        <taxon>Alteromonadales</taxon>
        <taxon>Alteromonadaceae</taxon>
        <taxon>Alteromonas/Salinimonas group</taxon>
        <taxon>Alteromonas</taxon>
    </lineage>
</organism>
<dbReference type="Proteomes" id="UP000263517">
    <property type="component" value="Unassembled WGS sequence"/>
</dbReference>
<feature type="domain" description="Beta-ketoacyl synthase-like N-terminal" evidence="1">
    <location>
        <begin position="4"/>
        <end position="82"/>
    </location>
</feature>
<evidence type="ECO:0000313" key="3">
    <source>
        <dbReference type="Proteomes" id="UP000263517"/>
    </source>
</evidence>
<feature type="non-terminal residue" evidence="2">
    <location>
        <position position="82"/>
    </location>
</feature>
<dbReference type="Pfam" id="PF00109">
    <property type="entry name" value="ketoacyl-synt"/>
    <property type="match status" value="1"/>
</dbReference>
<proteinExistence type="predicted"/>
<dbReference type="EMBL" id="DNAN01000650">
    <property type="protein sequence ID" value="HAW77735.1"/>
    <property type="molecule type" value="Genomic_DNA"/>
</dbReference>
<dbReference type="SUPFAM" id="SSF53901">
    <property type="entry name" value="Thiolase-like"/>
    <property type="match status" value="1"/>
</dbReference>
<evidence type="ECO:0000313" key="2">
    <source>
        <dbReference type="EMBL" id="HAW77735.1"/>
    </source>
</evidence>